<evidence type="ECO:0000313" key="6">
    <source>
        <dbReference type="EMBL" id="SIO09378.1"/>
    </source>
</evidence>
<keyword evidence="4" id="KW-0998">Cell outer membrane</keyword>
<evidence type="ECO:0000256" key="3">
    <source>
        <dbReference type="ARBA" id="ARBA00023139"/>
    </source>
</evidence>
<dbReference type="AlphaFoldDB" id="A0A1N6GPE6"/>
<evidence type="ECO:0000256" key="2">
    <source>
        <dbReference type="ARBA" id="ARBA00023136"/>
    </source>
</evidence>
<keyword evidence="5 6" id="KW-0449">Lipoprotein</keyword>
<protein>
    <submittedName>
        <fullName evidence="6">Outer membrane lipoprotein LptE/RlpB (LPS assembly)</fullName>
    </submittedName>
</protein>
<name>A0A1N6GPE6_9GAMM</name>
<keyword evidence="3" id="KW-0564">Palmitate</keyword>
<dbReference type="Proteomes" id="UP000198461">
    <property type="component" value="Unassembled WGS sequence"/>
</dbReference>
<dbReference type="RefSeq" id="WP_074201689.1">
    <property type="nucleotide sequence ID" value="NZ_FSRE01000003.1"/>
</dbReference>
<dbReference type="PANTHER" id="PTHR38098:SF1">
    <property type="entry name" value="LPS-ASSEMBLY LIPOPROTEIN LPTE"/>
    <property type="match status" value="1"/>
</dbReference>
<reference evidence="6 7" key="1">
    <citation type="submission" date="2016-11" db="EMBL/GenBank/DDBJ databases">
        <authorList>
            <person name="Jaros S."/>
            <person name="Januszkiewicz K."/>
            <person name="Wedrychowicz H."/>
        </authorList>
    </citation>
    <scope>NUCLEOTIDE SEQUENCE [LARGE SCALE GENOMIC DNA]</scope>
    <source>
        <strain evidence="6 7">DSM 17737</strain>
    </source>
</reference>
<evidence type="ECO:0000256" key="1">
    <source>
        <dbReference type="ARBA" id="ARBA00022729"/>
    </source>
</evidence>
<organism evidence="6 7">
    <name type="scientific">Sulfurivirga caldicuralii</name>
    <dbReference type="NCBI Taxonomy" id="364032"/>
    <lineage>
        <taxon>Bacteria</taxon>
        <taxon>Pseudomonadati</taxon>
        <taxon>Pseudomonadota</taxon>
        <taxon>Gammaproteobacteria</taxon>
        <taxon>Thiotrichales</taxon>
        <taxon>Piscirickettsiaceae</taxon>
        <taxon>Sulfurivirga</taxon>
    </lineage>
</organism>
<dbReference type="EMBL" id="FSRE01000003">
    <property type="protein sequence ID" value="SIO09378.1"/>
    <property type="molecule type" value="Genomic_DNA"/>
</dbReference>
<keyword evidence="7" id="KW-1185">Reference proteome</keyword>
<dbReference type="PROSITE" id="PS51257">
    <property type="entry name" value="PROKAR_LIPOPROTEIN"/>
    <property type="match status" value="1"/>
</dbReference>
<dbReference type="STRING" id="364032.SAMN05443662_1435"/>
<dbReference type="GO" id="GO:0001530">
    <property type="term" value="F:lipopolysaccharide binding"/>
    <property type="evidence" value="ECO:0007669"/>
    <property type="project" value="TreeGrafter"/>
</dbReference>
<dbReference type="GO" id="GO:0043165">
    <property type="term" value="P:Gram-negative-bacterium-type cell outer membrane assembly"/>
    <property type="evidence" value="ECO:0007669"/>
    <property type="project" value="InterPro"/>
</dbReference>
<dbReference type="GO" id="GO:0015920">
    <property type="term" value="P:lipopolysaccharide transport"/>
    <property type="evidence" value="ECO:0007669"/>
    <property type="project" value="TreeGrafter"/>
</dbReference>
<keyword evidence="1" id="KW-0732">Signal</keyword>
<dbReference type="InterPro" id="IPR007485">
    <property type="entry name" value="LPS_assembly_LptE"/>
</dbReference>
<accession>A0A1N6GPE6</accession>
<sequence>MKRRAFLSLLGAVTVSGCSGWHLRGMNETRALPFKRLAVDETIAEPALVQRLLDQLTQLGVAVDSTVDWRLRLGETRWHVSRTAYTLTGDTAAEALSLKQPFEVWYNGTLVLRDEAVVYRDHRIDTNALAAAETERRDLQDAMRREAVNQILRQLSYLKP</sequence>
<proteinExistence type="predicted"/>
<dbReference type="GO" id="GO:1990351">
    <property type="term" value="C:transporter complex"/>
    <property type="evidence" value="ECO:0007669"/>
    <property type="project" value="TreeGrafter"/>
</dbReference>
<dbReference type="Gene3D" id="3.30.160.150">
    <property type="entry name" value="Lipoprotein like domain"/>
    <property type="match status" value="1"/>
</dbReference>
<dbReference type="GO" id="GO:0019867">
    <property type="term" value="C:outer membrane"/>
    <property type="evidence" value="ECO:0007669"/>
    <property type="project" value="InterPro"/>
</dbReference>
<gene>
    <name evidence="6" type="ORF">SAMN05443662_1435</name>
</gene>
<evidence type="ECO:0000313" key="7">
    <source>
        <dbReference type="Proteomes" id="UP000198461"/>
    </source>
</evidence>
<dbReference type="PANTHER" id="PTHR38098">
    <property type="entry name" value="LPS-ASSEMBLY LIPOPROTEIN LPTE"/>
    <property type="match status" value="1"/>
</dbReference>
<evidence type="ECO:0000256" key="5">
    <source>
        <dbReference type="ARBA" id="ARBA00023288"/>
    </source>
</evidence>
<keyword evidence="2" id="KW-0472">Membrane</keyword>
<evidence type="ECO:0000256" key="4">
    <source>
        <dbReference type="ARBA" id="ARBA00023237"/>
    </source>
</evidence>